<dbReference type="GO" id="GO:0015031">
    <property type="term" value="P:protein transport"/>
    <property type="evidence" value="ECO:0007669"/>
    <property type="project" value="UniProtKB-UniRule"/>
</dbReference>
<evidence type="ECO:0000256" key="3">
    <source>
        <dbReference type="ARBA" id="ARBA00022362"/>
    </source>
</evidence>
<evidence type="ECO:0000256" key="12">
    <source>
        <dbReference type="ARBA" id="ARBA00025849"/>
    </source>
</evidence>
<feature type="compositionally biased region" description="Pro residues" evidence="14">
    <location>
        <begin position="61"/>
        <end position="77"/>
    </location>
</feature>
<feature type="domain" description="TonB C-terminal" evidence="15">
    <location>
        <begin position="170"/>
        <end position="258"/>
    </location>
</feature>
<dbReference type="Proteomes" id="UP000324285">
    <property type="component" value="Chromosome"/>
</dbReference>
<evidence type="ECO:0000256" key="1">
    <source>
        <dbReference type="ARBA" id="ARBA00004383"/>
    </source>
</evidence>
<name>A0A5C1NDN2_9GAMM</name>
<keyword evidence="8" id="KW-0677">Repeat</keyword>
<dbReference type="SUPFAM" id="SSF74653">
    <property type="entry name" value="TolA/TonB C-terminal domain"/>
    <property type="match status" value="1"/>
</dbReference>
<keyword evidence="7" id="KW-0812">Transmembrane</keyword>
<proteinExistence type="inferred from homology"/>
<protein>
    <recommendedName>
        <fullName evidence="3 13">Protein TonB</fullName>
    </recommendedName>
</protein>
<evidence type="ECO:0000256" key="9">
    <source>
        <dbReference type="ARBA" id="ARBA00022927"/>
    </source>
</evidence>
<feature type="compositionally biased region" description="Pro residues" evidence="14">
    <location>
        <begin position="111"/>
        <end position="144"/>
    </location>
</feature>
<reference evidence="16" key="1">
    <citation type="submission" date="2021-02" db="EMBL/GenBank/DDBJ databases">
        <title>Strain Y2R2, a novel species of the genus Halomonas.</title>
        <authorList>
            <person name="Huang H."/>
        </authorList>
    </citation>
    <scope>NUCLEOTIDE SEQUENCE</scope>
    <source>
        <strain evidence="16">Y2R2</strain>
    </source>
</reference>
<dbReference type="InterPro" id="IPR006260">
    <property type="entry name" value="TonB/TolA_C"/>
</dbReference>
<evidence type="ECO:0000256" key="6">
    <source>
        <dbReference type="ARBA" id="ARBA00022519"/>
    </source>
</evidence>
<evidence type="ECO:0000256" key="7">
    <source>
        <dbReference type="ARBA" id="ARBA00022692"/>
    </source>
</evidence>
<evidence type="ECO:0000313" key="16">
    <source>
        <dbReference type="EMBL" id="QEM81396.1"/>
    </source>
</evidence>
<keyword evidence="9 13" id="KW-0653">Protein transport</keyword>
<dbReference type="NCBIfam" id="TIGR01352">
    <property type="entry name" value="tonB_Cterm"/>
    <property type="match status" value="1"/>
</dbReference>
<evidence type="ECO:0000313" key="17">
    <source>
        <dbReference type="Proteomes" id="UP000324285"/>
    </source>
</evidence>
<keyword evidence="11" id="KW-0472">Membrane</keyword>
<dbReference type="PANTHER" id="PTHR33446:SF8">
    <property type="entry name" value="PROTEIN TONB"/>
    <property type="match status" value="1"/>
</dbReference>
<evidence type="ECO:0000256" key="5">
    <source>
        <dbReference type="ARBA" id="ARBA00022475"/>
    </source>
</evidence>
<dbReference type="InterPro" id="IPR003538">
    <property type="entry name" value="TonB"/>
</dbReference>
<dbReference type="InterPro" id="IPR051045">
    <property type="entry name" value="TonB-dependent_transducer"/>
</dbReference>
<keyword evidence="5 13" id="KW-1003">Cell membrane</keyword>
<comment type="subcellular location">
    <subcellularLocation>
        <location evidence="1 13">Cell inner membrane</location>
        <topology evidence="1 13">Single-pass membrane protein</topology>
        <orientation evidence="1 13">Periplasmic side</orientation>
    </subcellularLocation>
</comment>
<keyword evidence="10" id="KW-1133">Transmembrane helix</keyword>
<evidence type="ECO:0000259" key="15">
    <source>
        <dbReference type="PROSITE" id="PS52015"/>
    </source>
</evidence>
<dbReference type="EMBL" id="CP038437">
    <property type="protein sequence ID" value="QEM81396.1"/>
    <property type="molecule type" value="Genomic_DNA"/>
</dbReference>
<keyword evidence="6 13" id="KW-0997">Cell inner membrane</keyword>
<gene>
    <name evidence="16" type="ORF">E4T21_07475</name>
</gene>
<dbReference type="Gene3D" id="3.30.2420.10">
    <property type="entry name" value="TonB"/>
    <property type="match status" value="1"/>
</dbReference>
<evidence type="ECO:0000256" key="4">
    <source>
        <dbReference type="ARBA" id="ARBA00022448"/>
    </source>
</evidence>
<dbReference type="Pfam" id="PF03544">
    <property type="entry name" value="TonB_C"/>
    <property type="match status" value="1"/>
</dbReference>
<evidence type="ECO:0000256" key="14">
    <source>
        <dbReference type="SAM" id="MobiDB-lite"/>
    </source>
</evidence>
<organism evidence="16 17">
    <name type="scientific">Halomonas binhaiensis</name>
    <dbReference type="NCBI Taxonomy" id="2562282"/>
    <lineage>
        <taxon>Bacteria</taxon>
        <taxon>Pseudomonadati</taxon>
        <taxon>Pseudomonadota</taxon>
        <taxon>Gammaproteobacteria</taxon>
        <taxon>Oceanospirillales</taxon>
        <taxon>Halomonadaceae</taxon>
        <taxon>Halomonas</taxon>
    </lineage>
</organism>
<dbReference type="GO" id="GO:0098797">
    <property type="term" value="C:plasma membrane protein complex"/>
    <property type="evidence" value="ECO:0007669"/>
    <property type="project" value="TreeGrafter"/>
</dbReference>
<evidence type="ECO:0000256" key="8">
    <source>
        <dbReference type="ARBA" id="ARBA00022737"/>
    </source>
</evidence>
<dbReference type="GO" id="GO:0030288">
    <property type="term" value="C:outer membrane-bounded periplasmic space"/>
    <property type="evidence" value="ECO:0007669"/>
    <property type="project" value="InterPro"/>
</dbReference>
<sequence>MRRVVSLILGAGIAFGLFVALALLVVPPEAEPELREEITVELTDAPAPESEQPVEAASASVPPPPPVAATPPPPAPAPNVDSNVQLPDPEVPALDAPAPQLDSALPELVETPPPPKPQPKPQPQPEPTPQPVATPAPSPAPVPSSVPSSAPAATSASAPSAAAPASNEPVAIGESAVVSMTKPTYPNRARRRGIEGYASVDIIVRPDGSVDTGRSRIVDVEPRGVFEREVEKVMPTWRFTPGQGVRRFTKTFKFEMKE</sequence>
<dbReference type="PANTHER" id="PTHR33446">
    <property type="entry name" value="PROTEIN TONB-RELATED"/>
    <property type="match status" value="1"/>
</dbReference>
<dbReference type="KEGG" id="hbh:E4T21_07475"/>
<dbReference type="RefSeq" id="WP_149284407.1">
    <property type="nucleotide sequence ID" value="NZ_CP038437.2"/>
</dbReference>
<evidence type="ECO:0000256" key="10">
    <source>
        <dbReference type="ARBA" id="ARBA00022989"/>
    </source>
</evidence>
<dbReference type="GO" id="GO:0055085">
    <property type="term" value="P:transmembrane transport"/>
    <property type="evidence" value="ECO:0007669"/>
    <property type="project" value="InterPro"/>
</dbReference>
<evidence type="ECO:0000256" key="13">
    <source>
        <dbReference type="RuleBase" id="RU362123"/>
    </source>
</evidence>
<dbReference type="GO" id="GO:0015891">
    <property type="term" value="P:siderophore transport"/>
    <property type="evidence" value="ECO:0007669"/>
    <property type="project" value="InterPro"/>
</dbReference>
<dbReference type="InterPro" id="IPR037682">
    <property type="entry name" value="TonB_C"/>
</dbReference>
<keyword evidence="17" id="KW-1185">Reference proteome</keyword>
<comment type="similarity">
    <text evidence="2 13">Belongs to the TonB family.</text>
</comment>
<dbReference type="PROSITE" id="PS52015">
    <property type="entry name" value="TONB_CTD"/>
    <property type="match status" value="1"/>
</dbReference>
<feature type="region of interest" description="Disordered" evidence="14">
    <location>
        <begin position="41"/>
        <end position="170"/>
    </location>
</feature>
<dbReference type="GO" id="GO:0031992">
    <property type="term" value="F:energy transducer activity"/>
    <property type="evidence" value="ECO:0007669"/>
    <property type="project" value="InterPro"/>
</dbReference>
<evidence type="ECO:0000256" key="2">
    <source>
        <dbReference type="ARBA" id="ARBA00006555"/>
    </source>
</evidence>
<comment type="function">
    <text evidence="13">Interacts with outer membrane receptor proteins that carry out high-affinity binding and energy dependent uptake into the periplasmic space of specific substrates. It could act to transduce energy from the cytoplasmic membrane to specific energy-requiring processes in the outer membrane, resulting in the release into the periplasm of ligands bound by these outer membrane proteins.</text>
</comment>
<accession>A0A5C1NDN2</accession>
<feature type="compositionally biased region" description="Low complexity" evidence="14">
    <location>
        <begin position="145"/>
        <end position="166"/>
    </location>
</feature>
<keyword evidence="4 13" id="KW-0813">Transport</keyword>
<evidence type="ECO:0000256" key="11">
    <source>
        <dbReference type="ARBA" id="ARBA00023136"/>
    </source>
</evidence>
<keyword evidence="13" id="KW-0735">Signal-anchor</keyword>
<dbReference type="PRINTS" id="PR01374">
    <property type="entry name" value="TONBPROTEIN"/>
</dbReference>
<dbReference type="AlphaFoldDB" id="A0A5C1NDN2"/>
<dbReference type="OrthoDB" id="1628901at2"/>
<comment type="subunit">
    <text evidence="12">Homodimer. Forms a complex with the accessory proteins ExbB and ExbD.</text>
</comment>